<evidence type="ECO:0000256" key="1">
    <source>
        <dbReference type="ARBA" id="ARBA00022729"/>
    </source>
</evidence>
<evidence type="ECO:0000313" key="3">
    <source>
        <dbReference type="EMBL" id="EKF18213.1"/>
    </source>
</evidence>
<protein>
    <recommendedName>
        <fullName evidence="2">Alkaline proteinase inhibitor/ Outer membrane lipoprotein Omp19 domain-containing protein</fullName>
    </recommendedName>
</protein>
<evidence type="ECO:0000313" key="4">
    <source>
        <dbReference type="Proteomes" id="UP000006786"/>
    </source>
</evidence>
<gene>
    <name evidence="3" type="ORF">NA2_13717</name>
</gene>
<dbReference type="PATRIC" id="fig|391937.3.peg.2815"/>
<reference evidence="3 4" key="1">
    <citation type="journal article" date="2012" name="J. Bacteriol.">
        <title>Genome Sequence of Nitratireductor pacificus Type Strain pht-3B.</title>
        <authorList>
            <person name="Lai Q."/>
            <person name="Li G."/>
            <person name="Shao Z."/>
        </authorList>
    </citation>
    <scope>NUCLEOTIDE SEQUENCE [LARGE SCALE GENOMIC DNA]</scope>
    <source>
        <strain evidence="4">pht-3B</strain>
    </source>
</reference>
<dbReference type="AlphaFoldDB" id="K2N1Y1"/>
<accession>K2N1Y1</accession>
<dbReference type="InterPro" id="IPR016085">
    <property type="entry name" value="Protease_inh_B-barrel_dom"/>
</dbReference>
<proteinExistence type="predicted"/>
<dbReference type="Pfam" id="PF02974">
    <property type="entry name" value="Inh"/>
    <property type="match status" value="1"/>
</dbReference>
<evidence type="ECO:0000259" key="2">
    <source>
        <dbReference type="Pfam" id="PF02974"/>
    </source>
</evidence>
<organism evidence="3 4">
    <name type="scientific">Nitratireductor pacificus pht-3B</name>
    <dbReference type="NCBI Taxonomy" id="391937"/>
    <lineage>
        <taxon>Bacteria</taxon>
        <taxon>Pseudomonadati</taxon>
        <taxon>Pseudomonadota</taxon>
        <taxon>Alphaproteobacteria</taxon>
        <taxon>Hyphomicrobiales</taxon>
        <taxon>Phyllobacteriaceae</taxon>
        <taxon>Nitratireductor</taxon>
    </lineage>
</organism>
<keyword evidence="1" id="KW-0732">Signal</keyword>
<comment type="caution">
    <text evidence="3">The sequence shown here is derived from an EMBL/GenBank/DDBJ whole genome shotgun (WGS) entry which is preliminary data.</text>
</comment>
<dbReference type="InterPro" id="IPR021140">
    <property type="entry name" value="Inh/Omp19"/>
</dbReference>
<keyword evidence="4" id="KW-1185">Reference proteome</keyword>
<dbReference type="eggNOG" id="ENOG502ZRGQ">
    <property type="taxonomic scope" value="Bacteria"/>
</dbReference>
<dbReference type="GO" id="GO:0004866">
    <property type="term" value="F:endopeptidase inhibitor activity"/>
    <property type="evidence" value="ECO:0007669"/>
    <property type="project" value="InterPro"/>
</dbReference>
<dbReference type="Gene3D" id="2.40.128.10">
    <property type="match status" value="1"/>
</dbReference>
<dbReference type="EMBL" id="AMRM01000015">
    <property type="protein sequence ID" value="EKF18213.1"/>
    <property type="molecule type" value="Genomic_DNA"/>
</dbReference>
<feature type="domain" description="Alkaline proteinase inhibitor/ Outer membrane lipoprotein Omp19" evidence="2">
    <location>
        <begin position="37"/>
        <end position="122"/>
    </location>
</feature>
<dbReference type="Proteomes" id="UP000006786">
    <property type="component" value="Unassembled WGS sequence"/>
</dbReference>
<dbReference type="SUPFAM" id="SSF50882">
    <property type="entry name" value="beta-Barrel protease inhibitors"/>
    <property type="match status" value="1"/>
</dbReference>
<sequence>MGSAGYLSLDAADGANPVSDPAGSARVAESAGQRVFTLARAGADLGCAVTMAPVPPMQRAELRLTDACPETLPALAEVRYWQDDGDGAVMFLGEQGQPVVEFFAADGVAYESIRPARAMLSLSLNE</sequence>
<name>K2N1Y1_9HYPH</name>